<feature type="transmembrane region" description="Helical" evidence="2">
    <location>
        <begin position="15"/>
        <end position="39"/>
    </location>
</feature>
<name>A0AAQ2DFT3_9PSED</name>
<comment type="caution">
    <text evidence="3">The sequence shown here is derived from an EMBL/GenBank/DDBJ whole genome shotgun (WGS) entry which is preliminary data.</text>
</comment>
<proteinExistence type="predicted"/>
<dbReference type="AlphaFoldDB" id="A0AAQ2DFT3"/>
<keyword evidence="2" id="KW-0472">Membrane</keyword>
<organism evidence="3 4">
    <name type="scientific">Pseudomonas atacamensis</name>
    <dbReference type="NCBI Taxonomy" id="2565368"/>
    <lineage>
        <taxon>Bacteria</taxon>
        <taxon>Pseudomonadati</taxon>
        <taxon>Pseudomonadota</taxon>
        <taxon>Gammaproteobacteria</taxon>
        <taxon>Pseudomonadales</taxon>
        <taxon>Pseudomonadaceae</taxon>
        <taxon>Pseudomonas</taxon>
    </lineage>
</organism>
<accession>A0AAQ2DFT3</accession>
<protein>
    <submittedName>
        <fullName evidence="3">Uncharacterized protein</fullName>
    </submittedName>
</protein>
<keyword evidence="2" id="KW-0812">Transmembrane</keyword>
<dbReference type="Proteomes" id="UP000310574">
    <property type="component" value="Unassembled WGS sequence"/>
</dbReference>
<dbReference type="EMBL" id="SSBS01000001">
    <property type="protein sequence ID" value="THF36239.1"/>
    <property type="molecule type" value="Genomic_DNA"/>
</dbReference>
<gene>
    <name evidence="3" type="ORF">E5170_01985</name>
</gene>
<keyword evidence="2" id="KW-1133">Transmembrane helix</keyword>
<feature type="region of interest" description="Disordered" evidence="1">
    <location>
        <begin position="92"/>
        <end position="120"/>
    </location>
</feature>
<sequence>MSFFVVAAFGPTMTWGFGCISVAVGVAAGGFALTARHFFQTPKKYPKRLAPAFGPRRLGFLRSGTDPGAAAPVCFAAPPSAVSGCARRSLRSHARISPSTQPSDVAGGSRSRAGELTLGH</sequence>
<reference evidence="3 4" key="1">
    <citation type="submission" date="2019-04" db="EMBL/GenBank/DDBJ databases">
        <title>Draft genome sequence of Pseudomonas sp. M7D1 isolated from rhizosphere of plant the flowery desert.</title>
        <authorList>
            <person name="Poblete-Morales M."/>
            <person name="Plaza N."/>
            <person name="Corsini G."/>
            <person name="Silva E."/>
        </authorList>
    </citation>
    <scope>NUCLEOTIDE SEQUENCE [LARGE SCALE GENOMIC DNA]</scope>
    <source>
        <strain evidence="3 4">M7D1</strain>
    </source>
</reference>
<evidence type="ECO:0000313" key="4">
    <source>
        <dbReference type="Proteomes" id="UP000310574"/>
    </source>
</evidence>
<evidence type="ECO:0000256" key="1">
    <source>
        <dbReference type="SAM" id="MobiDB-lite"/>
    </source>
</evidence>
<evidence type="ECO:0000313" key="3">
    <source>
        <dbReference type="EMBL" id="THF36239.1"/>
    </source>
</evidence>
<evidence type="ECO:0000256" key="2">
    <source>
        <dbReference type="SAM" id="Phobius"/>
    </source>
</evidence>